<protein>
    <recommendedName>
        <fullName evidence="5">UDP-N-acetylglucosamine transferase subunit ALG14</fullName>
    </recommendedName>
    <alternativeName>
        <fullName evidence="10">Asparagine-linked glycosylation protein 14</fullName>
    </alternativeName>
</protein>
<dbReference type="InterPro" id="IPR013969">
    <property type="entry name" value="Oligosacch_biosynth_Alg14"/>
</dbReference>
<keyword evidence="8" id="KW-1133">Transmembrane helix</keyword>
<dbReference type="AlphaFoldDB" id="A0A9P8MDI2"/>
<dbReference type="GO" id="GO:0031965">
    <property type="term" value="C:nuclear membrane"/>
    <property type="evidence" value="ECO:0007669"/>
    <property type="project" value="UniProtKB-SubCell"/>
</dbReference>
<comment type="caution">
    <text evidence="12">The sequence shown here is derived from an EMBL/GenBank/DDBJ whole genome shotgun (WGS) entry which is preliminary data.</text>
</comment>
<name>A0A9P8MDI2_9HYPO</name>
<sequence length="541" mass="61135">MSNADAAWIDSWRHSVPSRLEREDPFENDGFEARCSTRLTFREPDPPPRSANRGFFRSMTPFRRSTVQEAATDRPQAGHEVLEQDSLQRFDTRMSTRCDDKGKRNFLGLFSKKRKQRSPSPSRGLAMGSSLRQRVLCVGDRGYGGDFPNADTSGTGDLETVSRLSYMSWGAVLLCFDVKEKRGMFRVLHWVFVPCCKDANRIDRPVVYLVGTKKDLRMECSFEDHRLAVEGVGMAFGASCCPYLVGQQTEAPVPKTAVIWILPTLMLPSPAHEPPHHIMVVTTIQLVSLLAGLISLAVYVTTRHIQLSQARRSRSWPKPLPLQAETRLPQNEYYLLVLGSGGHTKEMLMMMDDGTRDFGNSHRRYLISSGDKMSLNHVEDYEAELKATSENPGTYDTRVVTRARRVHQPLWSTPFSALRSILDIFPVLLSPPKNEVGRQLKYPGIVFSNGPATGFFVALAVHLLKLFWVVPDDRLRFVYVESWARIATLSLTGRLLYYTGLADAFYVQHGEVAERYGLVNAGEMVFNSRRARQTRPGLDRQ</sequence>
<evidence type="ECO:0000256" key="10">
    <source>
        <dbReference type="ARBA" id="ARBA00032062"/>
    </source>
</evidence>
<evidence type="ECO:0000256" key="4">
    <source>
        <dbReference type="ARBA" id="ARBA00011335"/>
    </source>
</evidence>
<dbReference type="GO" id="GO:0043541">
    <property type="term" value="C:UDP-N-acetylglucosamine transferase complex"/>
    <property type="evidence" value="ECO:0007669"/>
    <property type="project" value="TreeGrafter"/>
</dbReference>
<dbReference type="InterPro" id="IPR027417">
    <property type="entry name" value="P-loop_NTPase"/>
</dbReference>
<gene>
    <name evidence="12" type="ORF">MHUMG1_03500</name>
</gene>
<evidence type="ECO:0000256" key="6">
    <source>
        <dbReference type="ARBA" id="ARBA00022692"/>
    </source>
</evidence>
<feature type="region of interest" description="Disordered" evidence="11">
    <location>
        <begin position="41"/>
        <end position="79"/>
    </location>
</feature>
<evidence type="ECO:0000256" key="11">
    <source>
        <dbReference type="SAM" id="MobiDB-lite"/>
    </source>
</evidence>
<keyword evidence="6" id="KW-0812">Transmembrane</keyword>
<evidence type="ECO:0000256" key="3">
    <source>
        <dbReference type="ARBA" id="ARBA00009731"/>
    </source>
</evidence>
<organism evidence="12 13">
    <name type="scientific">Metarhizium humberi</name>
    <dbReference type="NCBI Taxonomy" id="2596975"/>
    <lineage>
        <taxon>Eukaryota</taxon>
        <taxon>Fungi</taxon>
        <taxon>Dikarya</taxon>
        <taxon>Ascomycota</taxon>
        <taxon>Pezizomycotina</taxon>
        <taxon>Sordariomycetes</taxon>
        <taxon>Hypocreomycetidae</taxon>
        <taxon>Hypocreales</taxon>
        <taxon>Clavicipitaceae</taxon>
        <taxon>Metarhizium</taxon>
    </lineage>
</organism>
<keyword evidence="7" id="KW-0256">Endoplasmic reticulum</keyword>
<comment type="similarity">
    <text evidence="3">Belongs to the ALG14 family.</text>
</comment>
<evidence type="ECO:0000256" key="2">
    <source>
        <dbReference type="ARBA" id="ARBA00004590"/>
    </source>
</evidence>
<proteinExistence type="inferred from homology"/>
<evidence type="ECO:0000256" key="7">
    <source>
        <dbReference type="ARBA" id="ARBA00022824"/>
    </source>
</evidence>
<comment type="subcellular location">
    <subcellularLocation>
        <location evidence="1">Endoplasmic reticulum membrane</location>
        <topology evidence="1">Single-pass membrane protein</topology>
    </subcellularLocation>
    <subcellularLocation>
        <location evidence="2">Nucleus membrane</location>
        <topology evidence="2">Single-pass membrane protein</topology>
    </subcellularLocation>
</comment>
<dbReference type="PANTHER" id="PTHR12154">
    <property type="entry name" value="GLYCOSYL TRANSFERASE-RELATED"/>
    <property type="match status" value="1"/>
</dbReference>
<evidence type="ECO:0000256" key="5">
    <source>
        <dbReference type="ARBA" id="ARBA00017467"/>
    </source>
</evidence>
<evidence type="ECO:0000256" key="9">
    <source>
        <dbReference type="ARBA" id="ARBA00023136"/>
    </source>
</evidence>
<accession>A0A9P8MDI2</accession>
<keyword evidence="9" id="KW-0472">Membrane</keyword>
<evidence type="ECO:0000256" key="8">
    <source>
        <dbReference type="ARBA" id="ARBA00022989"/>
    </source>
</evidence>
<dbReference type="PANTHER" id="PTHR12154:SF4">
    <property type="entry name" value="UDP-N-ACETYLGLUCOSAMINE TRANSFERASE SUBUNIT ALG14 HOMOLOG"/>
    <property type="match status" value="1"/>
</dbReference>
<evidence type="ECO:0000313" key="12">
    <source>
        <dbReference type="EMBL" id="KAH0598206.1"/>
    </source>
</evidence>
<dbReference type="Pfam" id="PF08660">
    <property type="entry name" value="Alg14"/>
    <property type="match status" value="1"/>
</dbReference>
<keyword evidence="13" id="KW-1185">Reference proteome</keyword>
<comment type="subunit">
    <text evidence="4">Heterodimer with ALG13 to form a functional enzyme.</text>
</comment>
<evidence type="ECO:0000313" key="13">
    <source>
        <dbReference type="Proteomes" id="UP000764110"/>
    </source>
</evidence>
<dbReference type="EMBL" id="JACEFI010000005">
    <property type="protein sequence ID" value="KAH0598206.1"/>
    <property type="molecule type" value="Genomic_DNA"/>
</dbReference>
<dbReference type="GO" id="GO:0006488">
    <property type="term" value="P:dolichol-linked oligosaccharide biosynthetic process"/>
    <property type="evidence" value="ECO:0007669"/>
    <property type="project" value="InterPro"/>
</dbReference>
<dbReference type="Gene3D" id="3.40.50.300">
    <property type="entry name" value="P-loop containing nucleotide triphosphate hydrolases"/>
    <property type="match status" value="1"/>
</dbReference>
<dbReference type="GO" id="GO:0004577">
    <property type="term" value="F:N-acetylglucosaminyldiphosphodolichol N-acetylglucosaminyltransferase activity"/>
    <property type="evidence" value="ECO:0007669"/>
    <property type="project" value="TreeGrafter"/>
</dbReference>
<dbReference type="SUPFAM" id="SSF52540">
    <property type="entry name" value="P-loop containing nucleoside triphosphate hydrolases"/>
    <property type="match status" value="1"/>
</dbReference>
<dbReference type="Proteomes" id="UP000764110">
    <property type="component" value="Unassembled WGS sequence"/>
</dbReference>
<evidence type="ECO:0000256" key="1">
    <source>
        <dbReference type="ARBA" id="ARBA00004389"/>
    </source>
</evidence>
<reference evidence="12 13" key="1">
    <citation type="submission" date="2020-07" db="EMBL/GenBank/DDBJ databases">
        <title>Metarhizium humberi genome.</title>
        <authorList>
            <person name="Lysoe E."/>
        </authorList>
    </citation>
    <scope>NUCLEOTIDE SEQUENCE [LARGE SCALE GENOMIC DNA]</scope>
    <source>
        <strain evidence="12 13">ESALQ1638</strain>
    </source>
</reference>